<organism evidence="1 2">
    <name type="scientific">Stutzerimonas tarimensis</name>
    <dbReference type="NCBI Taxonomy" id="1507735"/>
    <lineage>
        <taxon>Bacteria</taxon>
        <taxon>Pseudomonadati</taxon>
        <taxon>Pseudomonadota</taxon>
        <taxon>Gammaproteobacteria</taxon>
        <taxon>Pseudomonadales</taxon>
        <taxon>Pseudomonadaceae</taxon>
        <taxon>Stutzerimonas</taxon>
    </lineage>
</organism>
<dbReference type="Proteomes" id="UP001595630">
    <property type="component" value="Unassembled WGS sequence"/>
</dbReference>
<dbReference type="EMBL" id="JBHRXZ010000016">
    <property type="protein sequence ID" value="MFC3607479.1"/>
    <property type="molecule type" value="Genomic_DNA"/>
</dbReference>
<protein>
    <submittedName>
        <fullName evidence="1">Uncharacterized protein</fullName>
    </submittedName>
</protein>
<proteinExistence type="predicted"/>
<sequence length="112" mass="10790">MRELSIRDMEIVSGAVGPVGAAIGAASAAAGYIGYATARGEGNLSDFLGTTAMGALGGFVAGPTGATAMQNGALAIIGTQSAFYAGMAGGFTANALDAAGTDYNNAAGTNYN</sequence>
<dbReference type="RefSeq" id="WP_386362685.1">
    <property type="nucleotide sequence ID" value="NZ_JBHRXZ010000016.1"/>
</dbReference>
<evidence type="ECO:0000313" key="2">
    <source>
        <dbReference type="Proteomes" id="UP001595630"/>
    </source>
</evidence>
<reference evidence="2" key="1">
    <citation type="journal article" date="2019" name="Int. J. Syst. Evol. Microbiol.">
        <title>The Global Catalogue of Microorganisms (GCM) 10K type strain sequencing project: providing services to taxonomists for standard genome sequencing and annotation.</title>
        <authorList>
            <consortium name="The Broad Institute Genomics Platform"/>
            <consortium name="The Broad Institute Genome Sequencing Center for Infectious Disease"/>
            <person name="Wu L."/>
            <person name="Ma J."/>
        </authorList>
    </citation>
    <scope>NUCLEOTIDE SEQUENCE [LARGE SCALE GENOMIC DNA]</scope>
    <source>
        <strain evidence="2">KCTC 42447</strain>
    </source>
</reference>
<comment type="caution">
    <text evidence="1">The sequence shown here is derived from an EMBL/GenBank/DDBJ whole genome shotgun (WGS) entry which is preliminary data.</text>
</comment>
<name>A0ABV7T488_9GAMM</name>
<accession>A0ABV7T488</accession>
<evidence type="ECO:0000313" key="1">
    <source>
        <dbReference type="EMBL" id="MFC3607479.1"/>
    </source>
</evidence>
<keyword evidence="2" id="KW-1185">Reference proteome</keyword>
<gene>
    <name evidence="1" type="ORF">ACFOMF_06795</name>
</gene>